<dbReference type="Proteomes" id="UP000824469">
    <property type="component" value="Unassembled WGS sequence"/>
</dbReference>
<dbReference type="EMBL" id="JAHRHJ020003321">
    <property type="protein sequence ID" value="KAH9291953.1"/>
    <property type="molecule type" value="Genomic_DNA"/>
</dbReference>
<keyword evidence="2" id="KW-1185">Reference proteome</keyword>
<evidence type="ECO:0000313" key="1">
    <source>
        <dbReference type="EMBL" id="KAH9291953.1"/>
    </source>
</evidence>
<protein>
    <submittedName>
        <fullName evidence="1">Uncharacterized protein</fullName>
    </submittedName>
</protein>
<comment type="caution">
    <text evidence="1">The sequence shown here is derived from an EMBL/GenBank/DDBJ whole genome shotgun (WGS) entry which is preliminary data.</text>
</comment>
<gene>
    <name evidence="1" type="ORF">KI387_042857</name>
</gene>
<proteinExistence type="predicted"/>
<feature type="non-terminal residue" evidence="1">
    <location>
        <position position="135"/>
    </location>
</feature>
<dbReference type="AlphaFoldDB" id="A0AA38F6X7"/>
<organism evidence="1 2">
    <name type="scientific">Taxus chinensis</name>
    <name type="common">Chinese yew</name>
    <name type="synonym">Taxus wallichiana var. chinensis</name>
    <dbReference type="NCBI Taxonomy" id="29808"/>
    <lineage>
        <taxon>Eukaryota</taxon>
        <taxon>Viridiplantae</taxon>
        <taxon>Streptophyta</taxon>
        <taxon>Embryophyta</taxon>
        <taxon>Tracheophyta</taxon>
        <taxon>Spermatophyta</taxon>
        <taxon>Pinopsida</taxon>
        <taxon>Pinidae</taxon>
        <taxon>Conifers II</taxon>
        <taxon>Cupressales</taxon>
        <taxon>Taxaceae</taxon>
        <taxon>Taxus</taxon>
    </lineage>
</organism>
<sequence length="135" mass="14484">MEAGGNGGRRAIGDLSSGTIDEAAVLIWWPTFIFGALLFSHILKEVQVPSTDHIVQDPSITNSPNLGPFLSLTNIVDTPRDSNNTIYSVDIIPIVPSQLSHFPDAMVPYGGSTLECPLALSTLSPFEGIDKAYDQ</sequence>
<name>A0AA38F6X7_TAXCH</name>
<reference evidence="1 2" key="1">
    <citation type="journal article" date="2021" name="Nat. Plants">
        <title>The Taxus genome provides insights into paclitaxel biosynthesis.</title>
        <authorList>
            <person name="Xiong X."/>
            <person name="Gou J."/>
            <person name="Liao Q."/>
            <person name="Li Y."/>
            <person name="Zhou Q."/>
            <person name="Bi G."/>
            <person name="Li C."/>
            <person name="Du R."/>
            <person name="Wang X."/>
            <person name="Sun T."/>
            <person name="Guo L."/>
            <person name="Liang H."/>
            <person name="Lu P."/>
            <person name="Wu Y."/>
            <person name="Zhang Z."/>
            <person name="Ro D.K."/>
            <person name="Shang Y."/>
            <person name="Huang S."/>
            <person name="Yan J."/>
        </authorList>
    </citation>
    <scope>NUCLEOTIDE SEQUENCE [LARGE SCALE GENOMIC DNA]</scope>
    <source>
        <strain evidence="1">Ta-2019</strain>
    </source>
</reference>
<evidence type="ECO:0000313" key="2">
    <source>
        <dbReference type="Proteomes" id="UP000824469"/>
    </source>
</evidence>
<accession>A0AA38F6X7</accession>